<evidence type="ECO:0000313" key="2">
    <source>
        <dbReference type="Proteomes" id="UP000014500"/>
    </source>
</evidence>
<evidence type="ECO:0000313" key="1">
    <source>
        <dbReference type="EnsemblMetazoa" id="SMAR007847-PA"/>
    </source>
</evidence>
<dbReference type="EnsemblMetazoa" id="SMAR007847-RA">
    <property type="protein sequence ID" value="SMAR007847-PA"/>
    <property type="gene ID" value="SMAR007847"/>
</dbReference>
<accession>T1J2P9</accession>
<dbReference type="Proteomes" id="UP000014500">
    <property type="component" value="Unassembled WGS sequence"/>
</dbReference>
<dbReference type="EMBL" id="JH431806">
    <property type="status" value="NOT_ANNOTATED_CDS"/>
    <property type="molecule type" value="Genomic_DNA"/>
</dbReference>
<reference evidence="2" key="1">
    <citation type="submission" date="2011-05" db="EMBL/GenBank/DDBJ databases">
        <authorList>
            <person name="Richards S.R."/>
            <person name="Qu J."/>
            <person name="Jiang H."/>
            <person name="Jhangiani S.N."/>
            <person name="Agravi P."/>
            <person name="Goodspeed R."/>
            <person name="Gross S."/>
            <person name="Mandapat C."/>
            <person name="Jackson L."/>
            <person name="Mathew T."/>
            <person name="Pu L."/>
            <person name="Thornton R."/>
            <person name="Saada N."/>
            <person name="Wilczek-Boney K.B."/>
            <person name="Lee S."/>
            <person name="Kovar C."/>
            <person name="Wu Y."/>
            <person name="Scherer S.E."/>
            <person name="Worley K.C."/>
            <person name="Muzny D.M."/>
            <person name="Gibbs R."/>
        </authorList>
    </citation>
    <scope>NUCLEOTIDE SEQUENCE</scope>
    <source>
        <strain evidence="2">Brora</strain>
    </source>
</reference>
<name>T1J2P9_STRMM</name>
<organism evidence="1 2">
    <name type="scientific">Strigamia maritima</name>
    <name type="common">European centipede</name>
    <name type="synonym">Geophilus maritimus</name>
    <dbReference type="NCBI Taxonomy" id="126957"/>
    <lineage>
        <taxon>Eukaryota</taxon>
        <taxon>Metazoa</taxon>
        <taxon>Ecdysozoa</taxon>
        <taxon>Arthropoda</taxon>
        <taxon>Myriapoda</taxon>
        <taxon>Chilopoda</taxon>
        <taxon>Pleurostigmophora</taxon>
        <taxon>Geophilomorpha</taxon>
        <taxon>Linotaeniidae</taxon>
        <taxon>Strigamia</taxon>
    </lineage>
</organism>
<dbReference type="PhylomeDB" id="T1J2P9"/>
<keyword evidence="2" id="KW-1185">Reference proteome</keyword>
<sequence>MMQFLPSRIHSEWWQHLPISFLFSTCNLTVACSTTDQFELRFRHSSLNLVSQKTADNAISTIFQPYFNHISTIAIDNRISTIAIDNRISTIAIDNRISTIAIDNRISTIAINNRISTIANQISTINK</sequence>
<protein>
    <submittedName>
        <fullName evidence="1">Uncharacterized protein</fullName>
    </submittedName>
</protein>
<proteinExistence type="predicted"/>
<dbReference type="HOGENOM" id="CLU_1973292_0_0_1"/>
<reference evidence="1" key="2">
    <citation type="submission" date="2015-02" db="UniProtKB">
        <authorList>
            <consortium name="EnsemblMetazoa"/>
        </authorList>
    </citation>
    <scope>IDENTIFICATION</scope>
</reference>
<dbReference type="AlphaFoldDB" id="T1J2P9"/>